<reference evidence="9" key="1">
    <citation type="journal article" date="2015" name="Genome Announc.">
        <title>Draft Genome Sequence of Anaerolineae Strain TC1, a Novel Isolate from a Methanogenic Wastewater Treatment System.</title>
        <authorList>
            <person name="Matsuura N."/>
            <person name="Tourlousse D.M."/>
            <person name="Sun L."/>
            <person name="Toyonaga M."/>
            <person name="Kuroda K."/>
            <person name="Ohashi A."/>
            <person name="Cruz R."/>
            <person name="Yamaguchi T."/>
            <person name="Sekiguchi Y."/>
        </authorList>
    </citation>
    <scope>NUCLEOTIDE SEQUENCE [LARGE SCALE GENOMIC DNA]</scope>
    <source>
        <strain evidence="9">TC1</strain>
    </source>
</reference>
<dbReference type="InterPro" id="IPR032466">
    <property type="entry name" value="Metal_Hydrolase"/>
</dbReference>
<gene>
    <name evidence="9" type="ORF">ATC1_131224</name>
</gene>
<evidence type="ECO:0000256" key="6">
    <source>
        <dbReference type="PIRSR" id="PIRSR038994-1"/>
    </source>
</evidence>
<keyword evidence="4 5" id="KW-0119">Carbohydrate metabolism</keyword>
<dbReference type="SUPFAM" id="SSF51556">
    <property type="entry name" value="Metallo-dependent hydrolases"/>
    <property type="match status" value="1"/>
</dbReference>
<dbReference type="PANTHER" id="PTHR11113">
    <property type="entry name" value="N-ACETYLGLUCOSAMINE-6-PHOSPHATE DEACETYLASE"/>
    <property type="match status" value="1"/>
</dbReference>
<dbReference type="STRING" id="1678840.ATC1_131224"/>
<dbReference type="GO" id="GO:0046872">
    <property type="term" value="F:metal ion binding"/>
    <property type="evidence" value="ECO:0007669"/>
    <property type="project" value="UniProtKB-KW"/>
</dbReference>
<keyword evidence="2 7" id="KW-0479">Metal-binding</keyword>
<evidence type="ECO:0000313" key="10">
    <source>
        <dbReference type="Proteomes" id="UP000053370"/>
    </source>
</evidence>
<evidence type="ECO:0000256" key="3">
    <source>
        <dbReference type="ARBA" id="ARBA00022801"/>
    </source>
</evidence>
<proteinExistence type="inferred from homology"/>
<accession>A0A0S7BXB0</accession>
<dbReference type="AlphaFoldDB" id="A0A0S7BXB0"/>
<feature type="binding site" evidence="7">
    <location>
        <position position="202"/>
    </location>
    <ligand>
        <name>Zn(2+)</name>
        <dbReference type="ChEBI" id="CHEBI:29105"/>
    </ligand>
</feature>
<dbReference type="PANTHER" id="PTHR11113:SF14">
    <property type="entry name" value="N-ACETYLGLUCOSAMINE-6-PHOSPHATE DEACETYLASE"/>
    <property type="match status" value="1"/>
</dbReference>
<feature type="binding site" evidence="7">
    <location>
        <position position="223"/>
    </location>
    <ligand>
        <name>Zn(2+)</name>
        <dbReference type="ChEBI" id="CHEBI:29105"/>
    </ligand>
</feature>
<dbReference type="Proteomes" id="UP000053370">
    <property type="component" value="Unassembled WGS sequence"/>
</dbReference>
<keyword evidence="3 5" id="KW-0378">Hydrolase</keyword>
<keyword evidence="10" id="KW-1185">Reference proteome</keyword>
<dbReference type="SUPFAM" id="SSF51338">
    <property type="entry name" value="Composite domain of metallo-dependent hydrolases"/>
    <property type="match status" value="1"/>
</dbReference>
<feature type="active site" description="Proton donor/acceptor" evidence="6">
    <location>
        <position position="284"/>
    </location>
</feature>
<sequence>MSIASKPTAIIHGKIILSDQILEGKTLLIADGKIKAIDQIDSINKNEYDCVDARQKFITPGLIDLHIHGCLHHTFNEADESAFQTILSKTLSCGVTTLQPTLVSAAIPQLCRSLDFIATWKKAQTIGMSQITGAYLESPYISPAANGAIPASTLRIPDDGSIEELLEIPDALSMLMIAPELPGAINSIKKITAKGIIAALGHSMAIEKEIIPAIDAGASHVTHLWSAMSSVVRHGPWRQPGLLEVALTNPSLTAEIIADNRHLPPTLMKLAVQSKKGSLCAVSDALNGAGLPEGSHFTVGDQIYEVADGVGMVPDRSCFAGSTTLLNREIPVLIEKVGLSIPDAIRMVTEIPSRIIHIDQETGSIKSGLSADLVIFNDDFTPVRVFQKGITVYSVN</sequence>
<protein>
    <submittedName>
        <fullName evidence="9">N-acetylglucosamine-6-phosphate deacetylase</fullName>
    </submittedName>
</protein>
<dbReference type="Gene3D" id="2.30.40.10">
    <property type="entry name" value="Urease, subunit C, domain 1"/>
    <property type="match status" value="1"/>
</dbReference>
<dbReference type="PIRSF" id="PIRSF038994">
    <property type="entry name" value="NagA"/>
    <property type="match status" value="1"/>
</dbReference>
<name>A0A0S7BXB0_9CHLR</name>
<evidence type="ECO:0000313" key="9">
    <source>
        <dbReference type="EMBL" id="GAP41240.1"/>
    </source>
</evidence>
<comment type="cofactor">
    <cofactor evidence="7">
        <name>a divalent metal cation</name>
        <dbReference type="ChEBI" id="CHEBI:60240"/>
    </cofactor>
    <text evidence="7">Binds 1 divalent metal cation per subunit.</text>
</comment>
<evidence type="ECO:0000256" key="4">
    <source>
        <dbReference type="ARBA" id="ARBA00023277"/>
    </source>
</evidence>
<dbReference type="Gene3D" id="3.20.20.140">
    <property type="entry name" value="Metal-dependent hydrolases"/>
    <property type="match status" value="1"/>
</dbReference>
<dbReference type="InterPro" id="IPR011059">
    <property type="entry name" value="Metal-dep_hydrolase_composite"/>
</dbReference>
<dbReference type="Pfam" id="PF01979">
    <property type="entry name" value="Amidohydro_1"/>
    <property type="match status" value="1"/>
</dbReference>
<evidence type="ECO:0000256" key="5">
    <source>
        <dbReference type="PIRNR" id="PIRNR038994"/>
    </source>
</evidence>
<dbReference type="GO" id="GO:0006046">
    <property type="term" value="P:N-acetylglucosamine catabolic process"/>
    <property type="evidence" value="ECO:0007669"/>
    <property type="project" value="TreeGrafter"/>
</dbReference>
<dbReference type="OrthoDB" id="9776488at2"/>
<feature type="binding site" evidence="7">
    <location>
        <position position="137"/>
    </location>
    <ligand>
        <name>Zn(2+)</name>
        <dbReference type="ChEBI" id="CHEBI:29105"/>
    </ligand>
</feature>
<dbReference type="InterPro" id="IPR006680">
    <property type="entry name" value="Amidohydro-rel"/>
</dbReference>
<dbReference type="EMBL" id="DF968181">
    <property type="protein sequence ID" value="GAP41240.1"/>
    <property type="molecule type" value="Genomic_DNA"/>
</dbReference>
<dbReference type="GO" id="GO:0008448">
    <property type="term" value="F:N-acetylglucosamine-6-phosphate deacetylase activity"/>
    <property type="evidence" value="ECO:0007669"/>
    <property type="project" value="InterPro"/>
</dbReference>
<evidence type="ECO:0000259" key="8">
    <source>
        <dbReference type="Pfam" id="PF01979"/>
    </source>
</evidence>
<organism evidence="9">
    <name type="scientific">Flexilinea flocculi</name>
    <dbReference type="NCBI Taxonomy" id="1678840"/>
    <lineage>
        <taxon>Bacteria</taxon>
        <taxon>Bacillati</taxon>
        <taxon>Chloroflexota</taxon>
        <taxon>Anaerolineae</taxon>
        <taxon>Anaerolineales</taxon>
        <taxon>Anaerolineaceae</taxon>
        <taxon>Flexilinea</taxon>
    </lineage>
</organism>
<evidence type="ECO:0000256" key="2">
    <source>
        <dbReference type="ARBA" id="ARBA00022723"/>
    </source>
</evidence>
<comment type="similarity">
    <text evidence="1 5">Belongs to the metallo-dependent hydrolases superfamily. NagA family.</text>
</comment>
<evidence type="ECO:0000256" key="7">
    <source>
        <dbReference type="PIRSR" id="PIRSR038994-3"/>
    </source>
</evidence>
<evidence type="ECO:0000256" key="1">
    <source>
        <dbReference type="ARBA" id="ARBA00010716"/>
    </source>
</evidence>
<feature type="domain" description="Amidohydrolase-related" evidence="8">
    <location>
        <begin position="57"/>
        <end position="389"/>
    </location>
</feature>
<dbReference type="RefSeq" id="WP_062282058.1">
    <property type="nucleotide sequence ID" value="NZ_DF968181.1"/>
</dbReference>
<dbReference type="InterPro" id="IPR003764">
    <property type="entry name" value="GlcNAc_6-P_deAcase"/>
</dbReference>